<sequence length="784" mass="91619">MADSPIKEPLVTKEASFDFVDQLDDEYSDNHRQSKTSKIRSFIDYVSNLYKGSKNHHNRRRLQLRQLFRIFPKRLCNLLIILFLIALIILIPIIAVNDHGKKLVADYIPYKNPKSISFKKDLLKTDISLALSFKNDWKNSPLNTDMLNKYLYFIGDLNDYFFNLKDTPALRKAIERDDICSQSSTSLKGSEDNGKNNIMVAKKNIKLLNSADTKSVAKLAELVEIREYIFKNYPNYKKHLTDEWEEKNLQDSEVLWRHWHKMEGEAIWLPSEKCYIMSSRVTYTDTPNRFFPTVTFAYLQAFDDNWNELKGKRVFYHDININTDDIAKSLAHIQEEVGIKDCTLGKYSSDPIAYDNCLTNNNRLKLQLDIRKEKFLNKFSISYPTILDFNLDNSLDIKDCGPKEVSIILKNGPHFQEPILHFTALEKVGNDKKKFKYLVFPHRKEDNYVKLTIPENTISIQNLDKRWSPFFHPNDLTSKSKLRKGYIHLITSNKPLEVLRCSLDSGICKKTYNSYNEWGDSKDSVQSLDILPGSQYVKLPSVVPTIKSMNLWVGFPLMLVKNCGCGEEFRRPSLTLLTEYKGSYNFELFSGVQDFNIPVTSWDLKADYCDAANSLRVTSILYWEVVSQNVIKGEFDDYMGIVVTEADYTTRVVVLRGVLNHIFRNYAYRDIDESFKAHQYTKEVIDKTLECFAQDMGNICKTYGFEHLMTGQQLANAITDQKTLVDKLKKEEETREKEEEERKKKEEEEKKKKEEEEKKKKEEEKKKKEEEEKKKKEEEKKKKD</sequence>
<evidence type="ECO:0008006" key="10">
    <source>
        <dbReference type="Google" id="ProtNLM"/>
    </source>
</evidence>
<keyword evidence="4" id="KW-0735">Signal-anchor</keyword>
<accession>A0A376B4A8</accession>
<comment type="similarity">
    <text evidence="2">Belongs to the BMT family.</text>
</comment>
<keyword evidence="3" id="KW-0808">Transferase</keyword>
<evidence type="ECO:0000256" key="7">
    <source>
        <dbReference type="SAM" id="Phobius"/>
    </source>
</evidence>
<evidence type="ECO:0000256" key="3">
    <source>
        <dbReference type="ARBA" id="ARBA00022676"/>
    </source>
</evidence>
<dbReference type="InterPro" id="IPR021988">
    <property type="entry name" value="BMT1"/>
</dbReference>
<dbReference type="OrthoDB" id="3631276at2759"/>
<dbReference type="AlphaFoldDB" id="A0A376B4A8"/>
<keyword evidence="7" id="KW-0812">Transmembrane</keyword>
<keyword evidence="3" id="KW-0328">Glycosyltransferase</keyword>
<keyword evidence="7" id="KW-0472">Membrane</keyword>
<gene>
    <name evidence="8" type="ORF">SCODWIG_01213</name>
</gene>
<feature type="region of interest" description="Disordered" evidence="6">
    <location>
        <begin position="728"/>
        <end position="784"/>
    </location>
</feature>
<protein>
    <recommendedName>
        <fullName evidence="10">Beta-mannosyltransferase 1</fullName>
    </recommendedName>
</protein>
<proteinExistence type="inferred from homology"/>
<dbReference type="GO" id="GO:0000030">
    <property type="term" value="F:mannosyltransferase activity"/>
    <property type="evidence" value="ECO:0007669"/>
    <property type="project" value="InterPro"/>
</dbReference>
<name>A0A376B4A8_9ASCO</name>
<comment type="subcellular location">
    <subcellularLocation>
        <location evidence="1">Membrane</location>
        <topology evidence="1">Single-pass type II membrane protein</topology>
    </subcellularLocation>
</comment>
<dbReference type="GO" id="GO:0016020">
    <property type="term" value="C:membrane"/>
    <property type="evidence" value="ECO:0007669"/>
    <property type="project" value="UniProtKB-SubCell"/>
</dbReference>
<dbReference type="VEuPathDB" id="FungiDB:SCODWIG_01213"/>
<keyword evidence="5" id="KW-0961">Cell wall biogenesis/degradation</keyword>
<evidence type="ECO:0000256" key="5">
    <source>
        <dbReference type="ARBA" id="ARBA00023316"/>
    </source>
</evidence>
<evidence type="ECO:0000313" key="8">
    <source>
        <dbReference type="EMBL" id="SSD59452.1"/>
    </source>
</evidence>
<evidence type="ECO:0000256" key="1">
    <source>
        <dbReference type="ARBA" id="ARBA00004606"/>
    </source>
</evidence>
<dbReference type="EMBL" id="UFAJ01000144">
    <property type="protein sequence ID" value="SSD59452.1"/>
    <property type="molecule type" value="Genomic_DNA"/>
</dbReference>
<dbReference type="Pfam" id="PF12141">
    <property type="entry name" value="BMT"/>
    <property type="match status" value="1"/>
</dbReference>
<dbReference type="GO" id="GO:0071555">
    <property type="term" value="P:cell wall organization"/>
    <property type="evidence" value="ECO:0007669"/>
    <property type="project" value="UniProtKB-KW"/>
</dbReference>
<evidence type="ECO:0000256" key="2">
    <source>
        <dbReference type="ARBA" id="ARBA00009486"/>
    </source>
</evidence>
<evidence type="ECO:0000256" key="4">
    <source>
        <dbReference type="ARBA" id="ARBA00022968"/>
    </source>
</evidence>
<keyword evidence="7" id="KW-1133">Transmembrane helix</keyword>
<feature type="transmembrane region" description="Helical" evidence="7">
    <location>
        <begin position="75"/>
        <end position="95"/>
    </location>
</feature>
<reference evidence="9" key="1">
    <citation type="submission" date="2018-06" db="EMBL/GenBank/DDBJ databases">
        <authorList>
            <person name="Guldener U."/>
        </authorList>
    </citation>
    <scope>NUCLEOTIDE SEQUENCE [LARGE SCALE GENOMIC DNA]</scope>
    <source>
        <strain evidence="9">UTAD17</strain>
    </source>
</reference>
<dbReference type="Gene3D" id="2.40.50.1060">
    <property type="match status" value="1"/>
</dbReference>
<evidence type="ECO:0000313" key="9">
    <source>
        <dbReference type="Proteomes" id="UP000262825"/>
    </source>
</evidence>
<keyword evidence="9" id="KW-1185">Reference proteome</keyword>
<organism evidence="8 9">
    <name type="scientific">Saccharomycodes ludwigii</name>
    <dbReference type="NCBI Taxonomy" id="36035"/>
    <lineage>
        <taxon>Eukaryota</taxon>
        <taxon>Fungi</taxon>
        <taxon>Dikarya</taxon>
        <taxon>Ascomycota</taxon>
        <taxon>Saccharomycotina</taxon>
        <taxon>Saccharomycetes</taxon>
        <taxon>Saccharomycodales</taxon>
        <taxon>Saccharomycodaceae</taxon>
        <taxon>Saccharomycodes</taxon>
    </lineage>
</organism>
<dbReference type="Proteomes" id="UP000262825">
    <property type="component" value="Unassembled WGS sequence"/>
</dbReference>
<evidence type="ECO:0000256" key="6">
    <source>
        <dbReference type="SAM" id="MobiDB-lite"/>
    </source>
</evidence>